<dbReference type="EMBL" id="PDJK01000002">
    <property type="protein sequence ID" value="PFG47662.1"/>
    <property type="molecule type" value="Genomic_DNA"/>
</dbReference>
<comment type="caution">
    <text evidence="1">The sequence shown here is derived from an EMBL/GenBank/DDBJ whole genome shotgun (WGS) entry which is preliminary data.</text>
</comment>
<evidence type="ECO:0000313" key="2">
    <source>
        <dbReference type="Proteomes" id="UP000243542"/>
    </source>
</evidence>
<reference evidence="1 2" key="1">
    <citation type="submission" date="2017-10" db="EMBL/GenBank/DDBJ databases">
        <title>Sequencing the genomes of 1000 actinobacteria strains.</title>
        <authorList>
            <person name="Klenk H.-P."/>
        </authorList>
    </citation>
    <scope>NUCLEOTIDE SEQUENCE [LARGE SCALE GENOMIC DNA]</scope>
    <source>
        <strain evidence="1 2">DSM 46092</strain>
    </source>
</reference>
<sequence>MAGYGVDPAALKEIGNGINGAITELKTLGIDAEAEQGRGFSSLEMSADDVGHDELNDAFTQFCERWAWGVRTLVQDGSEFAHRIGLAAGRYADQEKYAKDLVKSVAGAVIGNPHETDEQYAQQSFEQIAGAVEHVDYSAESWGKAGDQMSAQWSAAGRAVLTSAGDPVQALAQATGDGAEYQRGVDDLFGPAPQPGHG</sequence>
<keyword evidence="2" id="KW-1185">Reference proteome</keyword>
<dbReference type="RefSeq" id="WP_098511636.1">
    <property type="nucleotide sequence ID" value="NZ_JBIAKZ010000014.1"/>
</dbReference>
<name>A0A2A9FAT5_9PSEU</name>
<protein>
    <submittedName>
        <fullName evidence="1">Uncharacterized protein</fullName>
    </submittedName>
</protein>
<dbReference type="AlphaFoldDB" id="A0A2A9FAT5"/>
<dbReference type="Proteomes" id="UP000243542">
    <property type="component" value="Unassembled WGS sequence"/>
</dbReference>
<evidence type="ECO:0000313" key="1">
    <source>
        <dbReference type="EMBL" id="PFG47662.1"/>
    </source>
</evidence>
<gene>
    <name evidence="1" type="ORF">ATK36_2709</name>
</gene>
<accession>A0A2A9FAT5</accession>
<organism evidence="1 2">
    <name type="scientific">Amycolatopsis sulphurea</name>
    <dbReference type="NCBI Taxonomy" id="76022"/>
    <lineage>
        <taxon>Bacteria</taxon>
        <taxon>Bacillati</taxon>
        <taxon>Actinomycetota</taxon>
        <taxon>Actinomycetes</taxon>
        <taxon>Pseudonocardiales</taxon>
        <taxon>Pseudonocardiaceae</taxon>
        <taxon>Amycolatopsis</taxon>
    </lineage>
</organism>
<proteinExistence type="predicted"/>